<dbReference type="KEGG" id="aca:ACP_1884"/>
<dbReference type="InParanoid" id="C1F878"/>
<dbReference type="Proteomes" id="UP000002207">
    <property type="component" value="Chromosome"/>
</dbReference>
<name>C1F878_ACIC5</name>
<dbReference type="EMBL" id="CP001472">
    <property type="protein sequence ID" value="ACO33554.1"/>
    <property type="molecule type" value="Genomic_DNA"/>
</dbReference>
<organism evidence="2 3">
    <name type="scientific">Acidobacterium capsulatum (strain ATCC 51196 / DSM 11244 / BCRC 80197 / JCM 7670 / NBRC 15755 / NCIMB 13165 / 161)</name>
    <dbReference type="NCBI Taxonomy" id="240015"/>
    <lineage>
        <taxon>Bacteria</taxon>
        <taxon>Pseudomonadati</taxon>
        <taxon>Acidobacteriota</taxon>
        <taxon>Terriglobia</taxon>
        <taxon>Terriglobales</taxon>
        <taxon>Acidobacteriaceae</taxon>
        <taxon>Acidobacterium</taxon>
    </lineage>
</organism>
<keyword evidence="3" id="KW-1185">Reference proteome</keyword>
<evidence type="ECO:0000313" key="3">
    <source>
        <dbReference type="Proteomes" id="UP000002207"/>
    </source>
</evidence>
<dbReference type="AlphaFoldDB" id="C1F878"/>
<accession>C1F878</accession>
<evidence type="ECO:0000313" key="2">
    <source>
        <dbReference type="EMBL" id="ACO33554.1"/>
    </source>
</evidence>
<proteinExistence type="predicted"/>
<gene>
    <name evidence="2" type="ordered locus">ACP_1884</name>
</gene>
<protein>
    <submittedName>
        <fullName evidence="2">Uncharacterized protein</fullName>
    </submittedName>
</protein>
<reference evidence="2 3" key="1">
    <citation type="journal article" date="2009" name="Appl. Environ. Microbiol.">
        <title>Three genomes from the phylum Acidobacteria provide insight into the lifestyles of these microorganisms in soils.</title>
        <authorList>
            <person name="Ward N.L."/>
            <person name="Challacombe J.F."/>
            <person name="Janssen P.H."/>
            <person name="Henrissat B."/>
            <person name="Coutinho P.M."/>
            <person name="Wu M."/>
            <person name="Xie G."/>
            <person name="Haft D.H."/>
            <person name="Sait M."/>
            <person name="Badger J."/>
            <person name="Barabote R.D."/>
            <person name="Bradley B."/>
            <person name="Brettin T.S."/>
            <person name="Brinkac L.M."/>
            <person name="Bruce D."/>
            <person name="Creasy T."/>
            <person name="Daugherty S.C."/>
            <person name="Davidsen T.M."/>
            <person name="DeBoy R.T."/>
            <person name="Detter J.C."/>
            <person name="Dodson R.J."/>
            <person name="Durkin A.S."/>
            <person name="Ganapathy A."/>
            <person name="Gwinn-Giglio M."/>
            <person name="Han C.S."/>
            <person name="Khouri H."/>
            <person name="Kiss H."/>
            <person name="Kothari S.P."/>
            <person name="Madupu R."/>
            <person name="Nelson K.E."/>
            <person name="Nelson W.C."/>
            <person name="Paulsen I."/>
            <person name="Penn K."/>
            <person name="Ren Q."/>
            <person name="Rosovitz M.J."/>
            <person name="Selengut J.D."/>
            <person name="Shrivastava S."/>
            <person name="Sullivan S.A."/>
            <person name="Tapia R."/>
            <person name="Thompson L.S."/>
            <person name="Watkins K.L."/>
            <person name="Yang Q."/>
            <person name="Yu C."/>
            <person name="Zafar N."/>
            <person name="Zhou L."/>
            <person name="Kuske C.R."/>
        </authorList>
    </citation>
    <scope>NUCLEOTIDE SEQUENCE [LARGE SCALE GENOMIC DNA]</scope>
    <source>
        <strain evidence="3">ATCC 51196 / DSM 11244 / BCRC 80197 / JCM 7670 / NBRC 15755 / NCIMB 13165 / 161</strain>
    </source>
</reference>
<evidence type="ECO:0000256" key="1">
    <source>
        <dbReference type="SAM" id="MobiDB-lite"/>
    </source>
</evidence>
<dbReference type="HOGENOM" id="CLU_562174_0_0_0"/>
<sequence>MEVILQAGAAACQSRCRDRDSAPCRSSFPALCQSPYWVPCQSRPVCRGLCRKTFQKTCPVLFEDPCQSSCRLRASGIPVCDHQRTCVPLSDCHMAVAHAHRPPRAARTACDPQRACGPGGGCHRAFARARLRLHGARKAYDPQTRAEVHQTTCGPAGRCLRGAGASLPGLRARGLRKACASQRASRRASCQRNGGRLLRDCGSWDAGDLRPAGRLLRAAGSPGVPVRCPRGCGGCRRRHRLPPAACGTADGILQRADRSDRAVQKAFSLRYKVCARDDCRQRRHHLCGDDPRAGRNQNLPACGHPGQSLRGLDRPAGIPRGSGSQRRIPRVPAIRPLAAHHKAEGGDLRAGTRLHGLGVPGGYREACTCGCDRCLVLAPRRTQFPRASPCPLPLPVPRSLAAALPETPAALRRRGKAYSVPKPPSLAGAWSAVHAAPRAPWSGKPAATERWRLHPRWRQSPSADSRQERARARCPARSWSLWPTP</sequence>
<feature type="region of interest" description="Disordered" evidence="1">
    <location>
        <begin position="437"/>
        <end position="485"/>
    </location>
</feature>